<reference evidence="2 3" key="1">
    <citation type="submission" date="2020-03" db="EMBL/GenBank/DDBJ databases">
        <title>Metabolic flexibility allows generalist bacteria to become dominant in a frequently disturbed ecosystem.</title>
        <authorList>
            <person name="Chen Y.-J."/>
            <person name="Leung P.M."/>
            <person name="Bay S.K."/>
            <person name="Hugenholtz P."/>
            <person name="Kessler A.J."/>
            <person name="Shelley G."/>
            <person name="Waite D.W."/>
            <person name="Cook P.L."/>
            <person name="Greening C."/>
        </authorList>
    </citation>
    <scope>NUCLEOTIDE SEQUENCE [LARGE SCALE GENOMIC DNA]</scope>
    <source>
        <strain evidence="2">SS_bin_28</strain>
    </source>
</reference>
<comment type="caution">
    <text evidence="2">The sequence shown here is derived from an EMBL/GenBank/DDBJ whole genome shotgun (WGS) entry which is preliminary data.</text>
</comment>
<accession>A0A7Y2ED98</accession>
<dbReference type="PANTHER" id="PTHR30221:SF1">
    <property type="entry name" value="SMALL-CONDUCTANCE MECHANOSENSITIVE CHANNEL"/>
    <property type="match status" value="1"/>
</dbReference>
<keyword evidence="1" id="KW-1133">Transmembrane helix</keyword>
<evidence type="ECO:0000313" key="3">
    <source>
        <dbReference type="Proteomes" id="UP000547674"/>
    </source>
</evidence>
<dbReference type="Gene3D" id="1.10.287.1260">
    <property type="match status" value="1"/>
</dbReference>
<dbReference type="AlphaFoldDB" id="A0A7Y2ED98"/>
<keyword evidence="1" id="KW-0472">Membrane</keyword>
<feature type="transmembrane region" description="Helical" evidence="1">
    <location>
        <begin position="153"/>
        <end position="179"/>
    </location>
</feature>
<name>A0A7Y2ED98_UNCEI</name>
<dbReference type="GO" id="GO:0008381">
    <property type="term" value="F:mechanosensitive monoatomic ion channel activity"/>
    <property type="evidence" value="ECO:0007669"/>
    <property type="project" value="InterPro"/>
</dbReference>
<gene>
    <name evidence="2" type="ORF">HKN21_04270</name>
</gene>
<dbReference type="EMBL" id="JABDJR010000158">
    <property type="protein sequence ID" value="NNF05953.1"/>
    <property type="molecule type" value="Genomic_DNA"/>
</dbReference>
<feature type="transmembrane region" description="Helical" evidence="1">
    <location>
        <begin position="185"/>
        <end position="207"/>
    </location>
</feature>
<dbReference type="InterPro" id="IPR045275">
    <property type="entry name" value="MscS_archaea/bacteria_type"/>
</dbReference>
<protein>
    <submittedName>
        <fullName evidence="2">Mechanosensitive ion channel</fullName>
    </submittedName>
</protein>
<feature type="transmembrane region" description="Helical" evidence="1">
    <location>
        <begin position="23"/>
        <end position="45"/>
    </location>
</feature>
<organism evidence="2 3">
    <name type="scientific">Eiseniibacteriota bacterium</name>
    <dbReference type="NCBI Taxonomy" id="2212470"/>
    <lineage>
        <taxon>Bacteria</taxon>
        <taxon>Candidatus Eiseniibacteriota</taxon>
    </lineage>
</organism>
<feature type="transmembrane region" description="Helical" evidence="1">
    <location>
        <begin position="83"/>
        <end position="103"/>
    </location>
</feature>
<dbReference type="PANTHER" id="PTHR30221">
    <property type="entry name" value="SMALL-CONDUCTANCE MECHANOSENSITIVE CHANNEL"/>
    <property type="match status" value="1"/>
</dbReference>
<feature type="transmembrane region" description="Helical" evidence="1">
    <location>
        <begin position="123"/>
        <end position="141"/>
    </location>
</feature>
<dbReference type="Pfam" id="PF05552">
    <property type="entry name" value="MS_channel_1st_1"/>
    <property type="match status" value="2"/>
</dbReference>
<dbReference type="InterPro" id="IPR008910">
    <property type="entry name" value="MSC_TM_helix"/>
</dbReference>
<evidence type="ECO:0000256" key="1">
    <source>
        <dbReference type="SAM" id="Phobius"/>
    </source>
</evidence>
<proteinExistence type="predicted"/>
<sequence>MNWDLVISSIEEVWSGFWDSLLAYFPSLLAGLIILGLGIPLAKLIEIILRSSLRRMGLDKSLEHVGLSAYPQKLHADFKPSHFLAKATYWVVLILVLQIALRVADVPFLAETLAGVLSFVPKLLAAFAIVLAAILVGRVSGRVVRNSARAGGLLMAGQLGSLVSLAIVVVGISMAIAQLGIQSRVISISLILVVGALAFSAMFALAVGSQDAIRNIIAGFYLRKQLSPGSEVEVGKEHGTLAEVEAVQTRLVSKGKDILLNNREVLNSVVRQKPSRDESRQ</sequence>
<evidence type="ECO:0000313" key="2">
    <source>
        <dbReference type="EMBL" id="NNF05953.1"/>
    </source>
</evidence>
<dbReference type="Proteomes" id="UP000547674">
    <property type="component" value="Unassembled WGS sequence"/>
</dbReference>
<keyword evidence="1" id="KW-0812">Transmembrane</keyword>